<protein>
    <submittedName>
        <fullName evidence="2">Uncharacterized protein</fullName>
    </submittedName>
</protein>
<evidence type="ECO:0000313" key="3">
    <source>
        <dbReference type="Proteomes" id="UP000054477"/>
    </source>
</evidence>
<dbReference type="InterPro" id="IPR041078">
    <property type="entry name" value="Plavaka"/>
</dbReference>
<dbReference type="Pfam" id="PF18759">
    <property type="entry name" value="Plavaka"/>
    <property type="match status" value="1"/>
</dbReference>
<gene>
    <name evidence="2" type="ORF">K443DRAFT_134977</name>
</gene>
<evidence type="ECO:0000256" key="1">
    <source>
        <dbReference type="SAM" id="MobiDB-lite"/>
    </source>
</evidence>
<feature type="compositionally biased region" description="Basic and acidic residues" evidence="1">
    <location>
        <begin position="120"/>
        <end position="136"/>
    </location>
</feature>
<dbReference type="STRING" id="1095629.A0A0C9X7S9"/>
<dbReference type="HOGENOM" id="CLU_006344_4_3_1"/>
<dbReference type="Proteomes" id="UP000054477">
    <property type="component" value="Unassembled WGS sequence"/>
</dbReference>
<keyword evidence="3" id="KW-1185">Reference proteome</keyword>
<reference evidence="3" key="2">
    <citation type="submission" date="2015-01" db="EMBL/GenBank/DDBJ databases">
        <title>Evolutionary Origins and Diversification of the Mycorrhizal Mutualists.</title>
        <authorList>
            <consortium name="DOE Joint Genome Institute"/>
            <consortium name="Mycorrhizal Genomics Consortium"/>
            <person name="Kohler A."/>
            <person name="Kuo A."/>
            <person name="Nagy L.G."/>
            <person name="Floudas D."/>
            <person name="Copeland A."/>
            <person name="Barry K.W."/>
            <person name="Cichocki N."/>
            <person name="Veneault-Fourrey C."/>
            <person name="LaButti K."/>
            <person name="Lindquist E.A."/>
            <person name="Lipzen A."/>
            <person name="Lundell T."/>
            <person name="Morin E."/>
            <person name="Murat C."/>
            <person name="Riley R."/>
            <person name="Ohm R."/>
            <person name="Sun H."/>
            <person name="Tunlid A."/>
            <person name="Henrissat B."/>
            <person name="Grigoriev I.V."/>
            <person name="Hibbett D.S."/>
            <person name="Martin F."/>
        </authorList>
    </citation>
    <scope>NUCLEOTIDE SEQUENCE [LARGE SCALE GENOMIC DNA]</scope>
    <source>
        <strain evidence="3">LaAM-08-1</strain>
    </source>
</reference>
<organism evidence="2 3">
    <name type="scientific">Laccaria amethystina LaAM-08-1</name>
    <dbReference type="NCBI Taxonomy" id="1095629"/>
    <lineage>
        <taxon>Eukaryota</taxon>
        <taxon>Fungi</taxon>
        <taxon>Dikarya</taxon>
        <taxon>Basidiomycota</taxon>
        <taxon>Agaricomycotina</taxon>
        <taxon>Agaricomycetes</taxon>
        <taxon>Agaricomycetidae</taxon>
        <taxon>Agaricales</taxon>
        <taxon>Agaricineae</taxon>
        <taxon>Hydnangiaceae</taxon>
        <taxon>Laccaria</taxon>
    </lineage>
</organism>
<reference evidence="2 3" key="1">
    <citation type="submission" date="2014-04" db="EMBL/GenBank/DDBJ databases">
        <authorList>
            <consortium name="DOE Joint Genome Institute"/>
            <person name="Kuo A."/>
            <person name="Kohler A."/>
            <person name="Nagy L.G."/>
            <person name="Floudas D."/>
            <person name="Copeland A."/>
            <person name="Barry K.W."/>
            <person name="Cichocki N."/>
            <person name="Veneault-Fourrey C."/>
            <person name="LaButti K."/>
            <person name="Lindquist E.A."/>
            <person name="Lipzen A."/>
            <person name="Lundell T."/>
            <person name="Morin E."/>
            <person name="Murat C."/>
            <person name="Sun H."/>
            <person name="Tunlid A."/>
            <person name="Henrissat B."/>
            <person name="Grigoriev I.V."/>
            <person name="Hibbett D.S."/>
            <person name="Martin F."/>
            <person name="Nordberg H.P."/>
            <person name="Cantor M.N."/>
            <person name="Hua S.X."/>
        </authorList>
    </citation>
    <scope>NUCLEOTIDE SEQUENCE [LARGE SCALE GENOMIC DNA]</scope>
    <source>
        <strain evidence="2 3">LaAM-08-1</strain>
    </source>
</reference>
<feature type="compositionally biased region" description="Polar residues" evidence="1">
    <location>
        <begin position="139"/>
        <end position="148"/>
    </location>
</feature>
<proteinExistence type="predicted"/>
<accession>A0A0C9X7S9</accession>
<sequence length="943" mass="106329">MAICNGCGISVKRSGLLPHLRLSGDLRCQRELQKHRAGDGELSSDSDMESVNSSAILSDSAVNSRLAKSVNAIPSISIPSVFGPALARDEPKQNFSMQVDVVGDFFGDYQDYSLSEFGTEEAHEGLDLDDSKHGLEPNRPTSLQTSSDQPDDEIPVHDDIMQEKAACLRGGYEEKLKNQPFVVKFTRGNPGAVVSRGGHDENTRYSSAVGNSDNPYAPFASKMEWDIARWAKLWGPSSTAFTELMGIQGVVESLGISFKNTTELNKVIDKELPGRPAFQRHEVMVGSEVCDVYFQDVIACVKALFGDPNFTPYLMFAPEKQYTDDTKEVRMYHDMHTGRWWWSTQEELETQKPGTTIIPIIISTDKTQLTLFRNKSAYPLYLTIGNIPKEIRRKPSFRGYVLLAYLPTTRLEGVTNQAQCRRLLSNLYHACMRKVLQPLEEAGVSGMSVTSGDSLVRRGHPLFASFIGDYPEQVLTTGCFTGECPGCPVHRDELGDYPPDGPPGFRDLDAILKALDSFDSDPAGFLQTCARAGIKPLVKPFWKNLPYAHIYRSITPDILHQLYQGVINHLIGWITEACEHDQMCCILLGLVIDVQLPDGISNVRLVHSVRALLDFLYLAQYPLIKLYGTTDNFNTKYTERLHIDLAKDAYAATNFKDEFTQMTTWLERKEKILRHDQYVQWRLNGSPPPPEPQEWLPPGLELDRTLSMAKHPSVRAVPIDRLEHVYGAQFFRTALRQFVALSNEPHLTSAQLERKLWDIRLPFLTLPIWHKIKYLYPDPLTHAPSTADSIHSRPAKKDKRGRPVPGRFDTALINDGTGEDTGIQGYCIARIRVVFSLPERSIPLMFNDDVDVPKHLAYVEWYTAFPDTPDPDHLLYKVSPMKYQDGGRICSIIPLANIRRSTHLLPKFGSVAPQAWTSSTILDLCDHFFVNTFTDRHFYRIFI</sequence>
<name>A0A0C9X7S9_9AGAR</name>
<feature type="compositionally biased region" description="Basic residues" evidence="1">
    <location>
        <begin position="793"/>
        <end position="802"/>
    </location>
</feature>
<dbReference type="OrthoDB" id="2576233at2759"/>
<dbReference type="EMBL" id="KN838831">
    <property type="protein sequence ID" value="KIJ93671.1"/>
    <property type="molecule type" value="Genomic_DNA"/>
</dbReference>
<dbReference type="AlphaFoldDB" id="A0A0C9X7S9"/>
<feature type="region of interest" description="Disordered" evidence="1">
    <location>
        <begin position="120"/>
        <end position="155"/>
    </location>
</feature>
<feature type="region of interest" description="Disordered" evidence="1">
    <location>
        <begin position="785"/>
        <end position="811"/>
    </location>
</feature>
<evidence type="ECO:0000313" key="2">
    <source>
        <dbReference type="EMBL" id="KIJ93671.1"/>
    </source>
</evidence>